<keyword evidence="2" id="KW-1185">Reference proteome</keyword>
<gene>
    <name evidence="1" type="ORF">IRJ16_17985</name>
</gene>
<dbReference type="EMBL" id="JADFFL010000008">
    <property type="protein sequence ID" value="MBE9663779.1"/>
    <property type="molecule type" value="Genomic_DNA"/>
</dbReference>
<dbReference type="Proteomes" id="UP000622475">
    <property type="component" value="Unassembled WGS sequence"/>
</dbReference>
<evidence type="ECO:0000313" key="2">
    <source>
        <dbReference type="Proteomes" id="UP000622475"/>
    </source>
</evidence>
<name>A0A929L3H2_9SPHI</name>
<evidence type="ECO:0000313" key="1">
    <source>
        <dbReference type="EMBL" id="MBE9663779.1"/>
    </source>
</evidence>
<proteinExistence type="predicted"/>
<dbReference type="AlphaFoldDB" id="A0A929L3H2"/>
<reference evidence="1" key="1">
    <citation type="submission" date="2020-10" db="EMBL/GenBank/DDBJ databases">
        <title>Mucilaginibacter mali sp. nov., isolated from rhizosphere soil of apple orchard.</title>
        <authorList>
            <person name="Lee J.-S."/>
            <person name="Kim H.S."/>
            <person name="Kim J.-S."/>
        </authorList>
    </citation>
    <scope>NUCLEOTIDE SEQUENCE</scope>
    <source>
        <strain evidence="1">KCTC 22746</strain>
    </source>
</reference>
<protein>
    <submittedName>
        <fullName evidence="1">Uncharacterized protein</fullName>
    </submittedName>
</protein>
<accession>A0A929L3H2</accession>
<organism evidence="1 2">
    <name type="scientific">Mucilaginibacter myungsuensis</name>
    <dbReference type="NCBI Taxonomy" id="649104"/>
    <lineage>
        <taxon>Bacteria</taxon>
        <taxon>Pseudomonadati</taxon>
        <taxon>Bacteroidota</taxon>
        <taxon>Sphingobacteriia</taxon>
        <taxon>Sphingobacteriales</taxon>
        <taxon>Sphingobacteriaceae</taxon>
        <taxon>Mucilaginibacter</taxon>
    </lineage>
</organism>
<comment type="caution">
    <text evidence="1">The sequence shown here is derived from an EMBL/GenBank/DDBJ whole genome shotgun (WGS) entry which is preliminary data.</text>
</comment>
<sequence>MKVSKKNWLNSVLAIILLCTMTLKMGVAFASHFTKCTENFSIEKNAEEGKDTKEESFNKGDKKLLFAGHNFADHVQYSPVRHAKPVCRYRLQDVVAPPQTIHTPPPNHIG</sequence>
<dbReference type="RefSeq" id="WP_194113030.1">
    <property type="nucleotide sequence ID" value="NZ_JADFFL010000008.1"/>
</dbReference>